<dbReference type="Proteomes" id="UP000051952">
    <property type="component" value="Unassembled WGS sequence"/>
</dbReference>
<protein>
    <submittedName>
        <fullName evidence="12">Camk1 protein kinase, putative</fullName>
    </submittedName>
</protein>
<feature type="region of interest" description="Disordered" evidence="9">
    <location>
        <begin position="505"/>
        <end position="529"/>
    </location>
</feature>
<dbReference type="Gene3D" id="3.30.200.20">
    <property type="entry name" value="Phosphorylase Kinase, domain 1"/>
    <property type="match status" value="1"/>
</dbReference>
<evidence type="ECO:0000256" key="7">
    <source>
        <dbReference type="PIRSR" id="PIRSR630616-2"/>
    </source>
</evidence>
<dbReference type="PANTHER" id="PTHR24350">
    <property type="entry name" value="SERINE/THREONINE-PROTEIN KINASE IAL-RELATED"/>
    <property type="match status" value="1"/>
</dbReference>
<keyword evidence="13" id="KW-1185">Reference proteome</keyword>
<evidence type="ECO:0000256" key="8">
    <source>
        <dbReference type="PIRSR" id="PIRSR630616-3"/>
    </source>
</evidence>
<dbReference type="Gene3D" id="1.10.510.10">
    <property type="entry name" value="Transferase(Phosphotransferase) domain 1"/>
    <property type="match status" value="1"/>
</dbReference>
<dbReference type="InterPro" id="IPR000719">
    <property type="entry name" value="Prot_kinase_dom"/>
</dbReference>
<dbReference type="EMBL" id="CYKH01000903">
    <property type="protein sequence ID" value="CUG61504.1"/>
    <property type="molecule type" value="Genomic_DNA"/>
</dbReference>
<accession>A0A0S4J1U0</accession>
<dbReference type="GO" id="GO:0004674">
    <property type="term" value="F:protein serine/threonine kinase activity"/>
    <property type="evidence" value="ECO:0007669"/>
    <property type="project" value="UniProtKB-KW"/>
</dbReference>
<dbReference type="SMART" id="SM00240">
    <property type="entry name" value="FHA"/>
    <property type="match status" value="1"/>
</dbReference>
<dbReference type="Pfam" id="PF00069">
    <property type="entry name" value="Pkinase"/>
    <property type="match status" value="2"/>
</dbReference>
<feature type="domain" description="Protein kinase" evidence="11">
    <location>
        <begin position="267"/>
        <end position="720"/>
    </location>
</feature>
<feature type="binding site" evidence="7">
    <location>
        <begin position="482"/>
        <end position="483"/>
    </location>
    <ligand>
        <name>ATP</name>
        <dbReference type="ChEBI" id="CHEBI:30616"/>
    </ligand>
</feature>
<dbReference type="InterPro" id="IPR008271">
    <property type="entry name" value="Ser/Thr_kinase_AS"/>
</dbReference>
<dbReference type="InterPro" id="IPR030616">
    <property type="entry name" value="Aur-like"/>
</dbReference>
<evidence type="ECO:0000256" key="5">
    <source>
        <dbReference type="ARBA" id="ARBA00022840"/>
    </source>
</evidence>
<keyword evidence="3 7" id="KW-0547">Nucleotide-binding</keyword>
<dbReference type="OrthoDB" id="40902at2759"/>
<name>A0A0S4J1U0_BODSA</name>
<proteinExistence type="predicted"/>
<evidence type="ECO:0000256" key="1">
    <source>
        <dbReference type="ARBA" id="ARBA00022527"/>
    </source>
</evidence>
<feature type="cross-link" description="Glycyl lysine isopeptide (Lys-Gly) (interchain with G-Cter in SUMO2)" evidence="8">
    <location>
        <position position="480"/>
    </location>
</feature>
<dbReference type="PROSITE" id="PS50011">
    <property type="entry name" value="PROTEIN_KINASE_DOM"/>
    <property type="match status" value="1"/>
</dbReference>
<dbReference type="SMART" id="SM00220">
    <property type="entry name" value="S_TKc"/>
    <property type="match status" value="1"/>
</dbReference>
<feature type="domain" description="FHA" evidence="10">
    <location>
        <begin position="33"/>
        <end position="111"/>
    </location>
</feature>
<dbReference type="PROSITE" id="PS00108">
    <property type="entry name" value="PROTEIN_KINASE_ST"/>
    <property type="match status" value="1"/>
</dbReference>
<sequence>MWGQLELLIAVTAPTSDNNAPPIIPFPQSKPHITIGRRPGADVMISNPCISATHCVISKSQLKCTMEYRPRCTDDAAAPAVTSLALHHVTVWEYTLADMSTNGCFVNGTLVGKGRVCTLRDGDEVQLVRAAPEKSNKYNLVYLFRADAEEIAPVQPSEVAVPVVMAEDIEVEIIQHRILSQRGSPADDEERHEGPSVSVALLEQHVAEDIAVGSDALLAEEEHNASQSPQLPPNTEDHFTLLGFGRESTMEALRKRHDGVVDTYYALDRTIPLGQGSFAAVYSATILDLPANKAVCVVRALGKALPNYTDDETPENIFVRLVGHKFAVKVIKKSRFLGPADSQEDPLSMPQDQREIIEKILDRTAEGSVLTSQEKKVLFLQLTAENKKQVERELKNRQRQQREIDILVSVRHPNIIGLFELFDSPTQLSFVMERCDGGELFPLVQMYGALPEFFVKMIVYQVLLGVQYLHQIGIAHRDLKLENVLLARPTSVTTLCQLQRDAAIHQRSPQQPLTGPASMQAPPKRDRHGVQVSTVVSGDAARDIREWYHSSVLVHPCWWPDVKISDFGLSRAMDASLGGGDGVSSISHAMSTMCGTPLYAAPEVTIPSLRISAGGYTEAVDLFSVGVLCFAMLCGRPPFPNVRDAQGRSQKGRLDYLAPLTWERRQNNENLPKGDGGAVDFRQVPFVRVSPEGRDFTAKLLRLRPAERMSAAEALNHPWLRDCQAMTRPPMPPSS</sequence>
<evidence type="ECO:0000256" key="4">
    <source>
        <dbReference type="ARBA" id="ARBA00022777"/>
    </source>
</evidence>
<keyword evidence="1" id="KW-0723">Serine/threonine-protein kinase</keyword>
<dbReference type="Pfam" id="PF00498">
    <property type="entry name" value="FHA"/>
    <property type="match status" value="1"/>
</dbReference>
<evidence type="ECO:0000313" key="12">
    <source>
        <dbReference type="EMBL" id="CUG61504.1"/>
    </source>
</evidence>
<evidence type="ECO:0000256" key="9">
    <source>
        <dbReference type="SAM" id="MobiDB-lite"/>
    </source>
</evidence>
<dbReference type="SUPFAM" id="SSF49879">
    <property type="entry name" value="SMAD/FHA domain"/>
    <property type="match status" value="1"/>
</dbReference>
<keyword evidence="4 12" id="KW-0418">Kinase</keyword>
<evidence type="ECO:0000256" key="6">
    <source>
        <dbReference type="PIRSR" id="PIRSR630616-1"/>
    </source>
</evidence>
<dbReference type="AlphaFoldDB" id="A0A0S4J1U0"/>
<dbReference type="InterPro" id="IPR011009">
    <property type="entry name" value="Kinase-like_dom_sf"/>
</dbReference>
<dbReference type="Gene3D" id="2.60.200.20">
    <property type="match status" value="1"/>
</dbReference>
<dbReference type="VEuPathDB" id="TriTrypDB:BSAL_05495"/>
<evidence type="ECO:0000256" key="2">
    <source>
        <dbReference type="ARBA" id="ARBA00022679"/>
    </source>
</evidence>
<organism evidence="12 13">
    <name type="scientific">Bodo saltans</name>
    <name type="common">Flagellated protozoan</name>
    <dbReference type="NCBI Taxonomy" id="75058"/>
    <lineage>
        <taxon>Eukaryota</taxon>
        <taxon>Discoba</taxon>
        <taxon>Euglenozoa</taxon>
        <taxon>Kinetoplastea</taxon>
        <taxon>Metakinetoplastina</taxon>
        <taxon>Eubodonida</taxon>
        <taxon>Bodonidae</taxon>
        <taxon>Bodo</taxon>
    </lineage>
</organism>
<evidence type="ECO:0000259" key="10">
    <source>
        <dbReference type="PROSITE" id="PS50006"/>
    </source>
</evidence>
<dbReference type="InterPro" id="IPR008984">
    <property type="entry name" value="SMAD_FHA_dom_sf"/>
</dbReference>
<dbReference type="PROSITE" id="PS50006">
    <property type="entry name" value="FHA_DOMAIN"/>
    <property type="match status" value="1"/>
</dbReference>
<dbReference type="InterPro" id="IPR000253">
    <property type="entry name" value="FHA_dom"/>
</dbReference>
<keyword evidence="2" id="KW-0808">Transferase</keyword>
<evidence type="ECO:0000256" key="3">
    <source>
        <dbReference type="ARBA" id="ARBA00022741"/>
    </source>
</evidence>
<reference evidence="13" key="1">
    <citation type="submission" date="2015-09" db="EMBL/GenBank/DDBJ databases">
        <authorList>
            <consortium name="Pathogen Informatics"/>
        </authorList>
    </citation>
    <scope>NUCLEOTIDE SEQUENCE [LARGE SCALE GENOMIC DNA]</scope>
    <source>
        <strain evidence="13">Lake Konstanz</strain>
    </source>
</reference>
<dbReference type="GO" id="GO:0005524">
    <property type="term" value="F:ATP binding"/>
    <property type="evidence" value="ECO:0007669"/>
    <property type="project" value="UniProtKB-KW"/>
</dbReference>
<dbReference type="SUPFAM" id="SSF56112">
    <property type="entry name" value="Protein kinase-like (PK-like)"/>
    <property type="match status" value="1"/>
</dbReference>
<keyword evidence="5 7" id="KW-0067">ATP-binding</keyword>
<feature type="active site" description="Proton acceptor" evidence="6">
    <location>
        <position position="478"/>
    </location>
</feature>
<evidence type="ECO:0000313" key="13">
    <source>
        <dbReference type="Proteomes" id="UP000051952"/>
    </source>
</evidence>
<evidence type="ECO:0000259" key="11">
    <source>
        <dbReference type="PROSITE" id="PS50011"/>
    </source>
</evidence>
<gene>
    <name evidence="12" type="ORF">BSAL_05495</name>
</gene>